<name>A0A0A0EQ66_9GAMM</name>
<dbReference type="AlphaFoldDB" id="A0A0A0EQ66"/>
<evidence type="ECO:0000313" key="1">
    <source>
        <dbReference type="EMBL" id="KGM52609.1"/>
    </source>
</evidence>
<proteinExistence type="predicted"/>
<dbReference type="RefSeq" id="WP_036213900.1">
    <property type="nucleotide sequence ID" value="NZ_AVPT01000063.1"/>
</dbReference>
<dbReference type="EMBL" id="AVPT01000063">
    <property type="protein sequence ID" value="KGM52609.1"/>
    <property type="molecule type" value="Genomic_DNA"/>
</dbReference>
<organism evidence="1 2">
    <name type="scientific">Lysobacter arseniciresistens ZS79</name>
    <dbReference type="NCBI Taxonomy" id="913325"/>
    <lineage>
        <taxon>Bacteria</taxon>
        <taxon>Pseudomonadati</taxon>
        <taxon>Pseudomonadota</taxon>
        <taxon>Gammaproteobacteria</taxon>
        <taxon>Lysobacterales</taxon>
        <taxon>Lysobacteraceae</taxon>
        <taxon>Novilysobacter</taxon>
    </lineage>
</organism>
<protein>
    <submittedName>
        <fullName evidence="1">Uncharacterized protein</fullName>
    </submittedName>
</protein>
<keyword evidence="2" id="KW-1185">Reference proteome</keyword>
<comment type="caution">
    <text evidence="1">The sequence shown here is derived from an EMBL/GenBank/DDBJ whole genome shotgun (WGS) entry which is preliminary data.</text>
</comment>
<reference evidence="1 2" key="1">
    <citation type="journal article" date="2015" name="Stand. Genomic Sci.">
        <title>Genomic information of the arsenic-resistant bacterium Lysobacter arseniciresistens type strain ZS79(T) and comparison of Lysobacter draft genomes.</title>
        <authorList>
            <person name="Liu L."/>
            <person name="Zhang S."/>
            <person name="Luo M."/>
            <person name="Wang G."/>
        </authorList>
    </citation>
    <scope>NUCLEOTIDE SEQUENCE [LARGE SCALE GENOMIC DNA]</scope>
    <source>
        <strain evidence="1 2">ZS79</strain>
    </source>
</reference>
<dbReference type="OrthoDB" id="4558385at2"/>
<evidence type="ECO:0000313" key="2">
    <source>
        <dbReference type="Proteomes" id="UP000029989"/>
    </source>
</evidence>
<dbReference type="Proteomes" id="UP000029989">
    <property type="component" value="Unassembled WGS sequence"/>
</dbReference>
<gene>
    <name evidence="1" type="ORF">N799_13425</name>
</gene>
<sequence>MSIFAIWASERDALVMVDTDAVAVGEDRAPERGCKLIPLPAANTVVVYRGISTHFAFALTHFLTSTRPHGSFDDLVALVPAIFDELPEAFDAPVLGYGDAELELALVGWSDKLQAMASAIFRYTHGEAPQIGEPMVGMCAMVPLPDDRARWASVLPDDPAAYRAHLRAVAQEMVAYGRASDEGRTMGFGGSMIVAAVARDGCRVGDYGPID</sequence>
<accession>A0A0A0EQ66</accession>